<dbReference type="EMBL" id="DTCK01000048">
    <property type="protein sequence ID" value="HGQ36781.1"/>
    <property type="molecule type" value="Genomic_DNA"/>
</dbReference>
<dbReference type="AlphaFoldDB" id="A0A7C4JL94"/>
<dbReference type="InterPro" id="IPR052509">
    <property type="entry name" value="Metal_resp_DNA-bind_regulator"/>
</dbReference>
<name>A0A7C4JL94_9CREN</name>
<sequence length="129" mass="15350">MLGEKEDHFIEEFPRHWGPPPWHHRHWRRLPVRGPLHLLILKLLSEKSMSGGEIREMLKSRFELEIPSPAIYTILNALEEKGFVISSWETSEKGAPRKVYRVTEDGLMYLKERVEDLRKFKKIIEYILS</sequence>
<evidence type="ECO:0000313" key="2">
    <source>
        <dbReference type="EMBL" id="HGQ36781.1"/>
    </source>
</evidence>
<accession>A0A7C4JL94</accession>
<dbReference type="Pfam" id="PF03551">
    <property type="entry name" value="PadR"/>
    <property type="match status" value="1"/>
</dbReference>
<organism evidence="3">
    <name type="scientific">Ignisphaera aggregans</name>
    <dbReference type="NCBI Taxonomy" id="334771"/>
    <lineage>
        <taxon>Archaea</taxon>
        <taxon>Thermoproteota</taxon>
        <taxon>Thermoprotei</taxon>
        <taxon>Desulfurococcales</taxon>
        <taxon>Desulfurococcaceae</taxon>
        <taxon>Ignisphaera</taxon>
    </lineage>
</organism>
<dbReference type="Gene3D" id="1.10.10.10">
    <property type="entry name" value="Winged helix-like DNA-binding domain superfamily/Winged helix DNA-binding domain"/>
    <property type="match status" value="1"/>
</dbReference>
<protein>
    <submittedName>
        <fullName evidence="3">PadR family transcriptional regulator</fullName>
    </submittedName>
</protein>
<dbReference type="InterPro" id="IPR036390">
    <property type="entry name" value="WH_DNA-bd_sf"/>
</dbReference>
<comment type="caution">
    <text evidence="3">The sequence shown here is derived from an EMBL/GenBank/DDBJ whole genome shotgun (WGS) entry which is preliminary data.</text>
</comment>
<dbReference type="PANTHER" id="PTHR33169">
    <property type="entry name" value="PADR-FAMILY TRANSCRIPTIONAL REGULATOR"/>
    <property type="match status" value="1"/>
</dbReference>
<reference evidence="3" key="1">
    <citation type="journal article" date="2020" name="mSystems">
        <title>Genome- and Community-Level Interaction Insights into Carbon Utilization and Element Cycling Functions of Hydrothermarchaeota in Hydrothermal Sediment.</title>
        <authorList>
            <person name="Zhou Z."/>
            <person name="Liu Y."/>
            <person name="Xu W."/>
            <person name="Pan J."/>
            <person name="Luo Z.H."/>
            <person name="Li M."/>
        </authorList>
    </citation>
    <scope>NUCLEOTIDE SEQUENCE [LARGE SCALE GENOMIC DNA]</scope>
    <source>
        <strain evidence="3">SpSt-637</strain>
        <strain evidence="2">SpSt-667</strain>
    </source>
</reference>
<dbReference type="PANTHER" id="PTHR33169:SF14">
    <property type="entry name" value="TRANSCRIPTIONAL REGULATOR RV3488"/>
    <property type="match status" value="1"/>
</dbReference>
<dbReference type="InterPro" id="IPR036388">
    <property type="entry name" value="WH-like_DNA-bd_sf"/>
</dbReference>
<dbReference type="EMBL" id="DTBD01000069">
    <property type="protein sequence ID" value="HGQ65081.1"/>
    <property type="molecule type" value="Genomic_DNA"/>
</dbReference>
<evidence type="ECO:0000259" key="1">
    <source>
        <dbReference type="Pfam" id="PF03551"/>
    </source>
</evidence>
<gene>
    <name evidence="3" type="ORF">ENU08_07550</name>
    <name evidence="2" type="ORF">ENU41_08945</name>
</gene>
<proteinExistence type="predicted"/>
<dbReference type="SUPFAM" id="SSF46785">
    <property type="entry name" value="Winged helix' DNA-binding domain"/>
    <property type="match status" value="1"/>
</dbReference>
<feature type="domain" description="Transcription regulator PadR N-terminal" evidence="1">
    <location>
        <begin position="40"/>
        <end position="111"/>
    </location>
</feature>
<evidence type="ECO:0000313" key="3">
    <source>
        <dbReference type="EMBL" id="HGQ65081.1"/>
    </source>
</evidence>
<dbReference type="InterPro" id="IPR005149">
    <property type="entry name" value="Tscrpt_reg_PadR_N"/>
</dbReference>